<feature type="domain" description="N-acetyltransferase" evidence="12">
    <location>
        <begin position="20"/>
        <end position="181"/>
    </location>
</feature>
<proteinExistence type="inferred from homology"/>
<dbReference type="InterPro" id="IPR000182">
    <property type="entry name" value="GNAT_dom"/>
</dbReference>
<dbReference type="PANTHER" id="PTHR14744">
    <property type="entry name" value="N-ALPHA-ACETYLTRANSFERASE 60"/>
    <property type="match status" value="1"/>
</dbReference>
<evidence type="ECO:0000256" key="9">
    <source>
        <dbReference type="ARBA" id="ARBA00048017"/>
    </source>
</evidence>
<evidence type="ECO:0000313" key="14">
    <source>
        <dbReference type="Proteomes" id="UP000815325"/>
    </source>
</evidence>
<dbReference type="EC" id="2.3.1.259" evidence="7"/>
<dbReference type="Proteomes" id="UP000815325">
    <property type="component" value="Unassembled WGS sequence"/>
</dbReference>
<dbReference type="CDD" id="cd04301">
    <property type="entry name" value="NAT_SF"/>
    <property type="match status" value="1"/>
</dbReference>
<reference evidence="13" key="1">
    <citation type="submission" date="2017-08" db="EMBL/GenBank/DDBJ databases">
        <authorList>
            <person name="Polle J.E."/>
            <person name="Barry K."/>
            <person name="Cushman J."/>
            <person name="Schmutz J."/>
            <person name="Tran D."/>
            <person name="Hathwaick L.T."/>
            <person name="Yim W.C."/>
            <person name="Jenkins J."/>
            <person name="Mckie-Krisberg Z.M."/>
            <person name="Prochnik S."/>
            <person name="Lindquist E."/>
            <person name="Dockter R.B."/>
            <person name="Adam C."/>
            <person name="Molina H."/>
            <person name="Bunkerborg J."/>
            <person name="Jin E."/>
            <person name="Buchheim M."/>
            <person name="Magnuson J."/>
        </authorList>
    </citation>
    <scope>NUCLEOTIDE SEQUENCE</scope>
    <source>
        <strain evidence="13">CCAP 19/18</strain>
    </source>
</reference>
<evidence type="ECO:0000313" key="13">
    <source>
        <dbReference type="EMBL" id="KAF5834323.1"/>
    </source>
</evidence>
<evidence type="ECO:0000256" key="10">
    <source>
        <dbReference type="ARBA" id="ARBA00048848"/>
    </source>
</evidence>
<protein>
    <recommendedName>
        <fullName evidence="8">N-alpha-acetyltransferase 60</fullName>
        <ecNumber evidence="7">2.3.1.259</ecNumber>
        <ecNumber evidence="1">2.3.1.48</ecNumber>
    </recommendedName>
</protein>
<comment type="catalytic activity">
    <reaction evidence="9">
        <text>L-lysyl-[protein] + acetyl-CoA = N(6)-acetyl-L-lysyl-[protein] + CoA + H(+)</text>
        <dbReference type="Rhea" id="RHEA:45948"/>
        <dbReference type="Rhea" id="RHEA-COMP:9752"/>
        <dbReference type="Rhea" id="RHEA-COMP:10731"/>
        <dbReference type="ChEBI" id="CHEBI:15378"/>
        <dbReference type="ChEBI" id="CHEBI:29969"/>
        <dbReference type="ChEBI" id="CHEBI:57287"/>
        <dbReference type="ChEBI" id="CHEBI:57288"/>
        <dbReference type="ChEBI" id="CHEBI:61930"/>
        <dbReference type="EC" id="2.3.1.48"/>
    </reaction>
</comment>
<dbReference type="EC" id="2.3.1.48" evidence="1"/>
<feature type="region of interest" description="Disordered" evidence="11">
    <location>
        <begin position="341"/>
        <end position="371"/>
    </location>
</feature>
<accession>A0ABQ7GID9</accession>
<dbReference type="SUPFAM" id="SSF55729">
    <property type="entry name" value="Acyl-CoA N-acyltransferases (Nat)"/>
    <property type="match status" value="1"/>
</dbReference>
<organism evidence="13 14">
    <name type="scientific">Dunaliella salina</name>
    <name type="common">Green alga</name>
    <name type="synonym">Protococcus salinus</name>
    <dbReference type="NCBI Taxonomy" id="3046"/>
    <lineage>
        <taxon>Eukaryota</taxon>
        <taxon>Viridiplantae</taxon>
        <taxon>Chlorophyta</taxon>
        <taxon>core chlorophytes</taxon>
        <taxon>Chlorophyceae</taxon>
        <taxon>CS clade</taxon>
        <taxon>Chlamydomonadales</taxon>
        <taxon>Dunaliellaceae</taxon>
        <taxon>Dunaliella</taxon>
    </lineage>
</organism>
<dbReference type="Pfam" id="PF00583">
    <property type="entry name" value="Acetyltransf_1"/>
    <property type="match status" value="1"/>
</dbReference>
<evidence type="ECO:0000256" key="8">
    <source>
        <dbReference type="ARBA" id="ARBA00026144"/>
    </source>
</evidence>
<sequence length="371" mass="41731">MKEGGMHEAHLQLFPIKYEDTFFNKAVNSLDRIFSFAAFESTSGYDELAGFITARLCFMYELDNVDRFHISQSNPNSSNGACTSTAPAVYILTLGVVPSWQKCGVASSLLALARQHAIKQLRCCVIYLHVISYNEAAIGLYMRNQYQCLGLLKDFYSLPCGPQPNAARMPYDAYLFVQYLPFNLPVEVPCLGSELQGSGKSSWLAPVAQVSNGLGSILSFGSVWQAWGQVNSCIPWLLPRQPNPAMQPPVPLLHNYQQQDRQMAAPHAHGVSSMSVHNTFDDVQQHTSSNEQPGPVLQAQVPQAMLQQQQQQQQHYPAPHQQHQQHQHQLLLQKYRWQQDGHENRVGASENSKKSSYQTPSLFRWFTSPPR</sequence>
<keyword evidence="14" id="KW-1185">Reference proteome</keyword>
<evidence type="ECO:0000256" key="5">
    <source>
        <dbReference type="ARBA" id="ARBA00023315"/>
    </source>
</evidence>
<evidence type="ECO:0000256" key="2">
    <source>
        <dbReference type="ARBA" id="ARBA00022679"/>
    </source>
</evidence>
<keyword evidence="2" id="KW-0808">Transferase</keyword>
<evidence type="ECO:0000256" key="11">
    <source>
        <dbReference type="SAM" id="MobiDB-lite"/>
    </source>
</evidence>
<keyword evidence="3" id="KW-0159">Chromosome partition</keyword>
<dbReference type="PANTHER" id="PTHR14744:SF15">
    <property type="entry name" value="N-ALPHA-ACETYLTRANSFERASE 60"/>
    <property type="match status" value="1"/>
</dbReference>
<dbReference type="PROSITE" id="PS51186">
    <property type="entry name" value="GNAT"/>
    <property type="match status" value="1"/>
</dbReference>
<name>A0ABQ7GID9_DUNSA</name>
<comment type="catalytic activity">
    <reaction evidence="10">
        <text>N-terminal L-methionyl-[transmembrane protein] + acetyl-CoA = N-terminal N(alpha)-acetyl-L-methionyl-[transmembrane protein] + CoA + H(+)</text>
        <dbReference type="Rhea" id="RHEA:50604"/>
        <dbReference type="Rhea" id="RHEA-COMP:12745"/>
        <dbReference type="Rhea" id="RHEA-COMP:12746"/>
        <dbReference type="ChEBI" id="CHEBI:15378"/>
        <dbReference type="ChEBI" id="CHEBI:57287"/>
        <dbReference type="ChEBI" id="CHEBI:57288"/>
        <dbReference type="ChEBI" id="CHEBI:64731"/>
        <dbReference type="ChEBI" id="CHEBI:133414"/>
        <dbReference type="EC" id="2.3.1.259"/>
    </reaction>
</comment>
<dbReference type="InterPro" id="IPR016181">
    <property type="entry name" value="Acyl_CoA_acyltransferase"/>
</dbReference>
<evidence type="ECO:0000256" key="6">
    <source>
        <dbReference type="ARBA" id="ARBA00025774"/>
    </source>
</evidence>
<gene>
    <name evidence="13" type="ORF">DUNSADRAFT_9024</name>
</gene>
<dbReference type="Gene3D" id="3.40.630.30">
    <property type="match status" value="1"/>
</dbReference>
<feature type="region of interest" description="Disordered" evidence="11">
    <location>
        <begin position="301"/>
        <end position="329"/>
    </location>
</feature>
<keyword evidence="4" id="KW-0156">Chromatin regulator</keyword>
<dbReference type="EMBL" id="MU069763">
    <property type="protein sequence ID" value="KAF5834323.1"/>
    <property type="molecule type" value="Genomic_DNA"/>
</dbReference>
<comment type="caution">
    <text evidence="13">The sequence shown here is derived from an EMBL/GenBank/DDBJ whole genome shotgun (WGS) entry which is preliminary data.</text>
</comment>
<evidence type="ECO:0000256" key="3">
    <source>
        <dbReference type="ARBA" id="ARBA00022829"/>
    </source>
</evidence>
<dbReference type="InterPro" id="IPR045141">
    <property type="entry name" value="NAA60-like"/>
</dbReference>
<evidence type="ECO:0000256" key="4">
    <source>
        <dbReference type="ARBA" id="ARBA00022853"/>
    </source>
</evidence>
<keyword evidence="5" id="KW-0012">Acyltransferase</keyword>
<comment type="similarity">
    <text evidence="6">Belongs to the acetyltransferase family. NAA60 subfamily.</text>
</comment>
<evidence type="ECO:0000259" key="12">
    <source>
        <dbReference type="PROSITE" id="PS51186"/>
    </source>
</evidence>
<evidence type="ECO:0000256" key="7">
    <source>
        <dbReference type="ARBA" id="ARBA00026111"/>
    </source>
</evidence>
<evidence type="ECO:0000256" key="1">
    <source>
        <dbReference type="ARBA" id="ARBA00013184"/>
    </source>
</evidence>